<organism evidence="2 3">
    <name type="scientific">Paenibacillus polygoni</name>
    <dbReference type="NCBI Taxonomy" id="3050112"/>
    <lineage>
        <taxon>Bacteria</taxon>
        <taxon>Bacillati</taxon>
        <taxon>Bacillota</taxon>
        <taxon>Bacilli</taxon>
        <taxon>Bacillales</taxon>
        <taxon>Paenibacillaceae</taxon>
        <taxon>Paenibacillus</taxon>
    </lineage>
</organism>
<dbReference type="EMBL" id="CP127162">
    <property type="protein sequence ID" value="WIV20884.1"/>
    <property type="molecule type" value="Genomic_DNA"/>
</dbReference>
<dbReference type="PROSITE" id="PS51186">
    <property type="entry name" value="GNAT"/>
    <property type="match status" value="1"/>
</dbReference>
<evidence type="ECO:0000313" key="2">
    <source>
        <dbReference type="EMBL" id="WIV20884.1"/>
    </source>
</evidence>
<keyword evidence="3" id="KW-1185">Reference proteome</keyword>
<dbReference type="InterPro" id="IPR000182">
    <property type="entry name" value="GNAT_dom"/>
</dbReference>
<evidence type="ECO:0000259" key="1">
    <source>
        <dbReference type="PROSITE" id="PS51186"/>
    </source>
</evidence>
<feature type="domain" description="N-acetyltransferase" evidence="1">
    <location>
        <begin position="1"/>
        <end position="170"/>
    </location>
</feature>
<dbReference type="SUPFAM" id="SSF55729">
    <property type="entry name" value="Acyl-CoA N-acyltransferases (Nat)"/>
    <property type="match status" value="1"/>
</dbReference>
<accession>A0ABY8X6X9</accession>
<dbReference type="Gene3D" id="3.40.630.30">
    <property type="match status" value="1"/>
</dbReference>
<name>A0ABY8X6X9_9BACL</name>
<evidence type="ECO:0000313" key="3">
    <source>
        <dbReference type="Proteomes" id="UP001236415"/>
    </source>
</evidence>
<gene>
    <name evidence="2" type="ORF">QPK24_09500</name>
</gene>
<dbReference type="RefSeq" id="WP_285748168.1">
    <property type="nucleotide sequence ID" value="NZ_CP127162.1"/>
</dbReference>
<dbReference type="Pfam" id="PF00583">
    <property type="entry name" value="Acetyltransf_1"/>
    <property type="match status" value="1"/>
</dbReference>
<dbReference type="Proteomes" id="UP001236415">
    <property type="component" value="Chromosome"/>
</dbReference>
<proteinExistence type="predicted"/>
<protein>
    <submittedName>
        <fullName evidence="2">GNAT family N-acetyltransferase</fullName>
    </submittedName>
</protein>
<dbReference type="CDD" id="cd04301">
    <property type="entry name" value="NAT_SF"/>
    <property type="match status" value="1"/>
</dbReference>
<dbReference type="InterPro" id="IPR016181">
    <property type="entry name" value="Acyl_CoA_acyltransferase"/>
</dbReference>
<reference evidence="2 3" key="1">
    <citation type="submission" date="2023-06" db="EMBL/GenBank/DDBJ databases">
        <title>Paenibacillus polygonum sp. nov., an endophytic bacterium, isolated from Polygonum lapathifolium L. in Nanji Wetland National Nature Reserve, South of Poyang Lake, Jiangxi Province, China.</title>
        <authorList>
            <person name="Yu Z."/>
        </authorList>
    </citation>
    <scope>NUCLEOTIDE SEQUENCE [LARGE SCALE GENOMIC DNA]</scope>
    <source>
        <strain evidence="2 3">C31</strain>
    </source>
</reference>
<sequence length="177" mass="20167">MRIRSAIESDAVQIAEIHVSSWRTTYKGIVPDSYLDNLSVAKRTLLWEKQLDEGNEGSKIFVAENEAGQIIGFVSGGRNRLESMPFDSEIYAIYLLEDYQRQGIGELLMSSIASFLTDQGFKSTYLWALEDNRYRSFYEKRGGLPAGREDIEIDSVKLGEIAYGWHQLDRLKAQSKK</sequence>